<evidence type="ECO:0000256" key="3">
    <source>
        <dbReference type="SAM" id="Phobius"/>
    </source>
</evidence>
<feature type="transmembrane region" description="Helical" evidence="3">
    <location>
        <begin position="253"/>
        <end position="274"/>
    </location>
</feature>
<keyword evidence="3" id="KW-0472">Membrane</keyword>
<dbReference type="RefSeq" id="WP_371838547.1">
    <property type="nucleotide sequence ID" value="NZ_JBGMEK010000014.1"/>
</dbReference>
<accession>A0ABV4NZ77</accession>
<dbReference type="Proteomes" id="UP001569428">
    <property type="component" value="Unassembled WGS sequence"/>
</dbReference>
<keyword evidence="5" id="KW-1185">Reference proteome</keyword>
<comment type="caution">
    <text evidence="4">The sequence shown here is derived from an EMBL/GenBank/DDBJ whole genome shotgun (WGS) entry which is preliminary data.</text>
</comment>
<keyword evidence="3" id="KW-1133">Transmembrane helix</keyword>
<feature type="transmembrane region" description="Helical" evidence="3">
    <location>
        <begin position="406"/>
        <end position="425"/>
    </location>
</feature>
<keyword evidence="1" id="KW-0175">Coiled coil</keyword>
<organism evidence="4 5">
    <name type="scientific">Microbulbifer epialgicus</name>
    <dbReference type="NCBI Taxonomy" id="393907"/>
    <lineage>
        <taxon>Bacteria</taxon>
        <taxon>Pseudomonadati</taxon>
        <taxon>Pseudomonadota</taxon>
        <taxon>Gammaproteobacteria</taxon>
        <taxon>Cellvibrionales</taxon>
        <taxon>Microbulbiferaceae</taxon>
        <taxon>Microbulbifer</taxon>
    </lineage>
</organism>
<evidence type="ECO:0000256" key="2">
    <source>
        <dbReference type="SAM" id="MobiDB-lite"/>
    </source>
</evidence>
<gene>
    <name evidence="4" type="ORF">ACCI49_08570</name>
</gene>
<feature type="transmembrane region" description="Helical" evidence="3">
    <location>
        <begin position="210"/>
        <end position="233"/>
    </location>
</feature>
<evidence type="ECO:0000313" key="5">
    <source>
        <dbReference type="Proteomes" id="UP001569428"/>
    </source>
</evidence>
<keyword evidence="3" id="KW-0812">Transmembrane</keyword>
<dbReference type="EMBL" id="JBGMEK010000014">
    <property type="protein sequence ID" value="MFA0810975.1"/>
    <property type="molecule type" value="Genomic_DNA"/>
</dbReference>
<reference evidence="4 5" key="1">
    <citation type="submission" date="2024-08" db="EMBL/GenBank/DDBJ databases">
        <authorList>
            <person name="Ishaq N."/>
        </authorList>
    </citation>
    <scope>NUCLEOTIDE SEQUENCE [LARGE SCALE GENOMIC DNA]</scope>
    <source>
        <strain evidence="4 5">DSM 18651</strain>
    </source>
</reference>
<evidence type="ECO:0000313" key="4">
    <source>
        <dbReference type="EMBL" id="MFA0810975.1"/>
    </source>
</evidence>
<name>A0ABV4NZ77_9GAMM</name>
<proteinExistence type="predicted"/>
<sequence>MHRAIYALARLSHRALRFASLAFAAAEQRLVVRNQEVLLAAGKEAAERRIERELERIEATMRRELSQYPTLHRRLCEQLAALDEDYVHSAEVPPEPSNWARAIRSVSEIPAQDDSVVADVLDTINHSMRKAESRALESYRESTRERHQLLKRMMPSWRAMLKTLGRINKNVESVIRRAKALDGHIERYEEIVQESDRGLRTLTASSFNRFLASSVFLLVVSAGILVNFQLIARPVSEIVGGNILLGNFFTADIFAFVLIFLQVGIGLVVMECLGITRLFPSIDALTDSTRRSLKWSAVILLLLFAGVEASLAFSRELLFERDQLLAGVAEGITGGLGETELHWTLLLAQMGLGFTLPLVLAFSAIPLEQFISSARTVLGMFLVFTLRLLATLLRLLALVSLHSGVILNRIYDLVVFLPLWLYKLYLRRQQDQKRAGTGREGQPAGINGKVGEGLPAEQAGNV</sequence>
<feature type="transmembrane region" description="Helical" evidence="3">
    <location>
        <begin position="295"/>
        <end position="313"/>
    </location>
</feature>
<feature type="coiled-coil region" evidence="1">
    <location>
        <begin position="40"/>
        <end position="67"/>
    </location>
</feature>
<feature type="transmembrane region" description="Helical" evidence="3">
    <location>
        <begin position="343"/>
        <end position="365"/>
    </location>
</feature>
<protein>
    <submittedName>
        <fullName evidence="4">Uncharacterized protein</fullName>
    </submittedName>
</protein>
<feature type="transmembrane region" description="Helical" evidence="3">
    <location>
        <begin position="377"/>
        <end position="400"/>
    </location>
</feature>
<evidence type="ECO:0000256" key="1">
    <source>
        <dbReference type="SAM" id="Coils"/>
    </source>
</evidence>
<feature type="region of interest" description="Disordered" evidence="2">
    <location>
        <begin position="435"/>
        <end position="462"/>
    </location>
</feature>